<dbReference type="GO" id="GO:0003677">
    <property type="term" value="F:DNA binding"/>
    <property type="evidence" value="ECO:0007669"/>
    <property type="project" value="InterPro"/>
</dbReference>
<protein>
    <submittedName>
        <fullName evidence="2">Transcriptional regulator, XRE family</fullName>
    </submittedName>
</protein>
<dbReference type="InterPro" id="IPR010982">
    <property type="entry name" value="Lambda_DNA-bd_dom_sf"/>
</dbReference>
<dbReference type="OrthoDB" id="11138at2157"/>
<dbReference type="SMART" id="SM00530">
    <property type="entry name" value="HTH_XRE"/>
    <property type="match status" value="1"/>
</dbReference>
<dbReference type="InterPro" id="IPR004451">
    <property type="entry name" value="MJ0586"/>
</dbReference>
<dbReference type="NCBIfam" id="TIGR00270">
    <property type="entry name" value="multiprotein bridging factor aMBF1"/>
    <property type="match status" value="1"/>
</dbReference>
<dbReference type="SUPFAM" id="SSF47413">
    <property type="entry name" value="lambda repressor-like DNA-binding domains"/>
    <property type="match status" value="1"/>
</dbReference>
<organism evidence="2 3">
    <name type="scientific">Ignicoccus hospitalis (strain KIN4/I / DSM 18386 / JCM 14125)</name>
    <dbReference type="NCBI Taxonomy" id="453591"/>
    <lineage>
        <taxon>Archaea</taxon>
        <taxon>Thermoproteota</taxon>
        <taxon>Thermoprotei</taxon>
        <taxon>Desulfurococcales</taxon>
        <taxon>Desulfurococcaceae</taxon>
        <taxon>Ignicoccus</taxon>
    </lineage>
</organism>
<dbReference type="eggNOG" id="arCOG01863">
    <property type="taxonomic scope" value="Archaea"/>
</dbReference>
<dbReference type="STRING" id="453591.Igni_0486"/>
<proteinExistence type="predicted"/>
<dbReference type="PROSITE" id="PS50943">
    <property type="entry name" value="HTH_CROC1"/>
    <property type="match status" value="1"/>
</dbReference>
<dbReference type="AlphaFoldDB" id="A8A9R7"/>
<feature type="domain" description="HTH cro/C1-type" evidence="1">
    <location>
        <begin position="75"/>
        <end position="129"/>
    </location>
</feature>
<evidence type="ECO:0000313" key="2">
    <source>
        <dbReference type="EMBL" id="ABU81669.1"/>
    </source>
</evidence>
<dbReference type="InterPro" id="IPR001387">
    <property type="entry name" value="Cro/C1-type_HTH"/>
</dbReference>
<dbReference type="HOGENOM" id="CLU_130237_0_0_2"/>
<dbReference type="KEGG" id="iho:Igni_0486"/>
<gene>
    <name evidence="2" type="ordered locus">Igni_0486</name>
</gene>
<dbReference type="PhylomeDB" id="A8A9R7"/>
<dbReference type="Proteomes" id="UP000000262">
    <property type="component" value="Chromosome"/>
</dbReference>
<dbReference type="Gene3D" id="1.10.260.40">
    <property type="entry name" value="lambda repressor-like DNA-binding domains"/>
    <property type="match status" value="1"/>
</dbReference>
<accession>A8A9R7</accession>
<dbReference type="GeneID" id="5562447"/>
<dbReference type="Pfam" id="PF01381">
    <property type="entry name" value="HTH_3"/>
    <property type="match status" value="1"/>
</dbReference>
<name>A8A9R7_IGNH4</name>
<dbReference type="EMBL" id="CP000816">
    <property type="protein sequence ID" value="ABU81669.1"/>
    <property type="molecule type" value="Genomic_DNA"/>
</dbReference>
<dbReference type="RefSeq" id="WP_011998521.1">
    <property type="nucleotide sequence ID" value="NC_009776.1"/>
</dbReference>
<evidence type="ECO:0000313" key="3">
    <source>
        <dbReference type="Proteomes" id="UP000000262"/>
    </source>
</evidence>
<keyword evidence="3" id="KW-1185">Reference proteome</keyword>
<reference evidence="2 3" key="1">
    <citation type="journal article" date="2008" name="Genome Biol.">
        <title>A genomic analysis of the archaeal system Ignicoccus hospitalis-Nanoarchaeum equitans.</title>
        <authorList>
            <person name="Podar M."/>
            <person name="Anderson I."/>
            <person name="Makarova K.S."/>
            <person name="Elkins J.G."/>
            <person name="Ivanova N."/>
            <person name="Wall M.A."/>
            <person name="Lykidis A."/>
            <person name="Mavromatis K."/>
            <person name="Sun H."/>
            <person name="Hudson M.E."/>
            <person name="Chen W."/>
            <person name="Deciu C."/>
            <person name="Hutchison D."/>
            <person name="Eads J.R."/>
            <person name="Anderson A."/>
            <person name="Fernandes F."/>
            <person name="Szeto E."/>
            <person name="Lapidus A."/>
            <person name="Kyrpides N.C."/>
            <person name="Saier M.H.Jr."/>
            <person name="Richardson P.M."/>
            <person name="Rachel R."/>
            <person name="Huber H."/>
            <person name="Eisen J.A."/>
            <person name="Koonin E.V."/>
            <person name="Keller M."/>
            <person name="Stetter K.O."/>
        </authorList>
    </citation>
    <scope>NUCLEOTIDE SEQUENCE [LARGE SCALE GENOMIC DNA]</scope>
    <source>
        <strain evidence="3">KIN4/I / DSM 18386 / JCM 14125</strain>
    </source>
</reference>
<sequence length="157" mass="17920">MKGNVLYCEMCGRPIYGKAYRVYIEGAEMVLCESCFRSVKAKVAPLPKKERKAAPKPKTKKVVEYVVVEDYAERVRKARERLGLSRRELGMKVGEHETVIKRIELGRLEPDLELARKLERVLGVELVKKVEYEESEAPKFQGPAELTLGDVAVLRKE</sequence>
<dbReference type="CDD" id="cd00093">
    <property type="entry name" value="HTH_XRE"/>
    <property type="match status" value="1"/>
</dbReference>
<evidence type="ECO:0000259" key="1">
    <source>
        <dbReference type="PROSITE" id="PS50943"/>
    </source>
</evidence>